<dbReference type="Proteomes" id="UP000639643">
    <property type="component" value="Unassembled WGS sequence"/>
</dbReference>
<organism evidence="2 3">
    <name type="scientific">Colletotrichum musicola</name>
    <dbReference type="NCBI Taxonomy" id="2175873"/>
    <lineage>
        <taxon>Eukaryota</taxon>
        <taxon>Fungi</taxon>
        <taxon>Dikarya</taxon>
        <taxon>Ascomycota</taxon>
        <taxon>Pezizomycotina</taxon>
        <taxon>Sordariomycetes</taxon>
        <taxon>Hypocreomycetidae</taxon>
        <taxon>Glomerellales</taxon>
        <taxon>Glomerellaceae</taxon>
        <taxon>Colletotrichum</taxon>
        <taxon>Colletotrichum orchidearum species complex</taxon>
    </lineage>
</organism>
<name>A0A8H6J195_9PEZI</name>
<dbReference type="OrthoDB" id="3921745at2759"/>
<dbReference type="AlphaFoldDB" id="A0A8H6J195"/>
<evidence type="ECO:0000313" key="3">
    <source>
        <dbReference type="Proteomes" id="UP000639643"/>
    </source>
</evidence>
<comment type="caution">
    <text evidence="2">The sequence shown here is derived from an EMBL/GenBank/DDBJ whole genome shotgun (WGS) entry which is preliminary data.</text>
</comment>
<feature type="region of interest" description="Disordered" evidence="1">
    <location>
        <begin position="104"/>
        <end position="125"/>
    </location>
</feature>
<proteinExistence type="predicted"/>
<dbReference type="EMBL" id="WIGM01001120">
    <property type="protein sequence ID" value="KAF6804659.1"/>
    <property type="molecule type" value="Genomic_DNA"/>
</dbReference>
<evidence type="ECO:0000313" key="2">
    <source>
        <dbReference type="EMBL" id="KAF6804659.1"/>
    </source>
</evidence>
<keyword evidence="3" id="KW-1185">Reference proteome</keyword>
<evidence type="ECO:0000256" key="1">
    <source>
        <dbReference type="SAM" id="MobiDB-lite"/>
    </source>
</evidence>
<protein>
    <submittedName>
        <fullName evidence="2">Uncharacterized protein</fullName>
    </submittedName>
</protein>
<sequence length="171" mass="19057">MVGCPSAKLPRLPELNVDLQRLALAQRLGPHNSTPFLPPLVGHGGRSEYYSAATSAEARRPTSRAFESWDKPAFSGTTSADASHVHQQLYPLLSVDIARRRTRMSPVAPGRRSRRAPKGPRGSLANVKYTPEQVHFIVYFRVDHHLSWGEVTAKYCSAFEKDRRIDGLQPV</sequence>
<accession>A0A8H6J195</accession>
<gene>
    <name evidence="2" type="ORF">CMUS01_14796</name>
</gene>
<reference evidence="2" key="1">
    <citation type="journal article" date="2020" name="Phytopathology">
        <title>Genome Sequence Resources of Colletotrichum truncatum, C. plurivorum, C. musicola, and C. sojae: Four Species Pathogenic to Soybean (Glycine max).</title>
        <authorList>
            <person name="Rogerio F."/>
            <person name="Boufleur T.R."/>
            <person name="Ciampi-Guillardi M."/>
            <person name="Sukno S.A."/>
            <person name="Thon M.R."/>
            <person name="Massola Junior N.S."/>
            <person name="Baroncelli R."/>
        </authorList>
    </citation>
    <scope>NUCLEOTIDE SEQUENCE</scope>
    <source>
        <strain evidence="2">LFN0074</strain>
    </source>
</reference>